<evidence type="ECO:0000313" key="3">
    <source>
        <dbReference type="Proteomes" id="UP001219518"/>
    </source>
</evidence>
<dbReference type="EMBL" id="JAHWGI010001444">
    <property type="protein sequence ID" value="KAK3933266.1"/>
    <property type="molecule type" value="Genomic_DNA"/>
</dbReference>
<gene>
    <name evidence="2" type="ORF">KUF71_017854</name>
</gene>
<feature type="region of interest" description="Disordered" evidence="1">
    <location>
        <begin position="1"/>
        <end position="78"/>
    </location>
</feature>
<reference evidence="2" key="1">
    <citation type="submission" date="2021-07" db="EMBL/GenBank/DDBJ databases">
        <authorList>
            <person name="Catto M.A."/>
            <person name="Jacobson A."/>
            <person name="Kennedy G."/>
            <person name="Labadie P."/>
            <person name="Hunt B.G."/>
            <person name="Srinivasan R."/>
        </authorList>
    </citation>
    <scope>NUCLEOTIDE SEQUENCE</scope>
    <source>
        <strain evidence="2">PL_HMW_Pooled</strain>
        <tissue evidence="2">Head</tissue>
    </source>
</reference>
<keyword evidence="3" id="KW-1185">Reference proteome</keyword>
<organism evidence="2 3">
    <name type="scientific">Frankliniella fusca</name>
    <dbReference type="NCBI Taxonomy" id="407009"/>
    <lineage>
        <taxon>Eukaryota</taxon>
        <taxon>Metazoa</taxon>
        <taxon>Ecdysozoa</taxon>
        <taxon>Arthropoda</taxon>
        <taxon>Hexapoda</taxon>
        <taxon>Insecta</taxon>
        <taxon>Pterygota</taxon>
        <taxon>Neoptera</taxon>
        <taxon>Paraneoptera</taxon>
        <taxon>Thysanoptera</taxon>
        <taxon>Terebrantia</taxon>
        <taxon>Thripoidea</taxon>
        <taxon>Thripidae</taxon>
        <taxon>Frankliniella</taxon>
    </lineage>
</organism>
<name>A0AAE1I5Q1_9NEOP</name>
<evidence type="ECO:0000256" key="1">
    <source>
        <dbReference type="SAM" id="MobiDB-lite"/>
    </source>
</evidence>
<accession>A0AAE1I5Q1</accession>
<feature type="compositionally biased region" description="Basic and acidic residues" evidence="1">
    <location>
        <begin position="1"/>
        <end position="13"/>
    </location>
</feature>
<sequence length="78" mass="8477">MVFRQDQAHRGGEEATSAGKRARRLPHPGLGEPPQRLLAVGSGRRHGQALPDPPTGRGWLLHRPPDYFPHAAGTGRTL</sequence>
<proteinExistence type="predicted"/>
<dbReference type="Proteomes" id="UP001219518">
    <property type="component" value="Unassembled WGS sequence"/>
</dbReference>
<protein>
    <submittedName>
        <fullName evidence="2">Chemoreceptor glutamine deamidase CheD</fullName>
    </submittedName>
</protein>
<dbReference type="AlphaFoldDB" id="A0AAE1I5Q1"/>
<reference evidence="2" key="2">
    <citation type="journal article" date="2023" name="BMC Genomics">
        <title>Pest status, molecular evolution, and epigenetic factors derived from the genome assembly of Frankliniella fusca, a thysanopteran phytovirus vector.</title>
        <authorList>
            <person name="Catto M.A."/>
            <person name="Labadie P.E."/>
            <person name="Jacobson A.L."/>
            <person name="Kennedy G.G."/>
            <person name="Srinivasan R."/>
            <person name="Hunt B.G."/>
        </authorList>
    </citation>
    <scope>NUCLEOTIDE SEQUENCE</scope>
    <source>
        <strain evidence="2">PL_HMW_Pooled</strain>
    </source>
</reference>
<evidence type="ECO:0000313" key="2">
    <source>
        <dbReference type="EMBL" id="KAK3933266.1"/>
    </source>
</evidence>
<comment type="caution">
    <text evidence="2">The sequence shown here is derived from an EMBL/GenBank/DDBJ whole genome shotgun (WGS) entry which is preliminary data.</text>
</comment>